<organism evidence="1 2">
    <name type="scientific">Citrus sinensis</name>
    <name type="common">Sweet orange</name>
    <name type="synonym">Citrus aurantium var. sinensis</name>
    <dbReference type="NCBI Taxonomy" id="2711"/>
    <lineage>
        <taxon>Eukaryota</taxon>
        <taxon>Viridiplantae</taxon>
        <taxon>Streptophyta</taxon>
        <taxon>Embryophyta</taxon>
        <taxon>Tracheophyta</taxon>
        <taxon>Spermatophyta</taxon>
        <taxon>Magnoliopsida</taxon>
        <taxon>eudicotyledons</taxon>
        <taxon>Gunneridae</taxon>
        <taxon>Pentapetalae</taxon>
        <taxon>rosids</taxon>
        <taxon>malvids</taxon>
        <taxon>Sapindales</taxon>
        <taxon>Rutaceae</taxon>
        <taxon>Aurantioideae</taxon>
        <taxon>Citrus</taxon>
    </lineage>
</organism>
<dbReference type="EMBL" id="CM039172">
    <property type="protein sequence ID" value="KAH9775009.1"/>
    <property type="molecule type" value="Genomic_DNA"/>
</dbReference>
<keyword evidence="1" id="KW-0067">ATP-binding</keyword>
<gene>
    <name evidence="1" type="ORF">KPL71_006268</name>
</gene>
<proteinExistence type="predicted"/>
<keyword evidence="2" id="KW-1185">Reference proteome</keyword>
<accession>A0ACB8LNZ3</accession>
<keyword evidence="1" id="KW-0347">Helicase</keyword>
<sequence>MAKRKQRSKPKRGPSSCSLEGVDCNAMIFTANKTDRKKRMNKEKATTKQYPNQSKSQQTKLKKLEEEKEKAYMFSKAQENLEKYKISTGLYNVLEASKDIGKAKTRLEKRRNAVLFSKEGLEDPQSDRAPKKRHGSDAYGETEPDLVKIQRQHIDENEPLQPMIGNKEVDGASISLGSFQELLPDDELGSNNEIVAALPPEEVSNKDNSTGMEYDIRNSTAALSIYDGGNSSKSTDGPYKSLNINASMTGNLPSSLQRPLAAPIVVHVSRPNEVENNRKDLPIVMMEQEIMEAVNDNSAVIICGETGCGKTTQVPQVGLNDAWSMVIDKCWDIKSFFFLFLFEAGFGSNRCSSRSGRIGVTQPRRVAVLATAKRVAFELGLHLGKEVGFQVRHDKKIGDSCSIKFMTDGILLRELKYDVLLRQYSVIILDEAHERSLNTDILIGMLSRIIQPRQALYEKQQQLLCSGQCIQPKDRVFPLKLILMSATLRVEDFISGGRLFRNPPIIEVPTRQFPVTVHFSKRTEIVDYIGQAYKKVMSIHKRLPQGGILVFVTGQREVEYLCSKLRKASKQLLVNSSKENKGNQVVADSEPNATKDINMKEINEAFEIQGYSTEQQTDRFSSYDEDQFDIDDNELDALSDSETESETEILGEDEKLVEQKCPMDGDVPVDVLKENWSLGSLKLAFEVLSGKNASGPSSQMKLSTPAIPEQCTELPPTPTPEQCPELSSPDVEKMGDNKRAGVGALCVLPLYAMLPAAAQLRVFEDVKEGERLVVVSTNVAETSLTIPGIKYVVDTGREKVKKYNSANGIESYEIQWISKASAAQRAGRAGRTAPGHCYRLYSSAVFNNILPDFSCAEISKVPVDGVVLLMKSMNIDKVSNFPFPTPPEATALVEAERCLKALEALDSNGRLTALGKAMAHYPMSPRHSRMLLTLIQTMKVKSYARANLVLGYGVAAAAALSVSNPFVLQLEGTQTNSNDSELEERDNALDSEDPMCRQEKLGKRKLKEVAKLSHAKFSNPTSDVLTVAYALQCFELSKSPVEFCNEYALHLKTMEEMSKLRKQLLHLLFNQNVNSDQDFSWTHGTLGDVEHSWRISSSKNVLLQNEEELLCRAVCAGWADRVAKRIRAKSGSSAGERKVNAVRYQACMVKEDVFLHRRSSVANSAPEFLVYSELLHTKRPYMHGATRVKADWLVEYARPLCHFSKSLKGSKYNYDCYKDQVLYWVNPLFGPHQWELPLHSLPVSRDDEHRVAVFACALLEGWVLPCLRYVQKFLVAHPHSILKKEESGQRRVGKLLNKLKTKSIDSCAMLKKAWEENPRVLHSEILEWFQKGFHNKFEELWSKMLAEVHLEPRHRFSKERGEE</sequence>
<name>A0ACB8LNZ3_CITSI</name>
<reference evidence="2" key="1">
    <citation type="journal article" date="2023" name="Hortic. Res.">
        <title>A chromosome-level phased genome enabling allele-level studies in sweet orange: a case study on citrus Huanglongbing tolerance.</title>
        <authorList>
            <person name="Wu B."/>
            <person name="Yu Q."/>
            <person name="Deng Z."/>
            <person name="Duan Y."/>
            <person name="Luo F."/>
            <person name="Gmitter F. Jr."/>
        </authorList>
    </citation>
    <scope>NUCLEOTIDE SEQUENCE [LARGE SCALE GENOMIC DNA]</scope>
    <source>
        <strain evidence="2">cv. Valencia</strain>
    </source>
</reference>
<evidence type="ECO:0000313" key="1">
    <source>
        <dbReference type="EMBL" id="KAH9775009.1"/>
    </source>
</evidence>
<keyword evidence="1" id="KW-0547">Nucleotide-binding</keyword>
<comment type="caution">
    <text evidence="1">The sequence shown here is derived from an EMBL/GenBank/DDBJ whole genome shotgun (WGS) entry which is preliminary data.</text>
</comment>
<keyword evidence="1" id="KW-0378">Hydrolase</keyword>
<dbReference type="Proteomes" id="UP000829398">
    <property type="component" value="Chromosome 3"/>
</dbReference>
<evidence type="ECO:0000313" key="2">
    <source>
        <dbReference type="Proteomes" id="UP000829398"/>
    </source>
</evidence>
<protein>
    <submittedName>
        <fullName evidence="1">ATP-dependent rna helicase dhx37-related</fullName>
    </submittedName>
</protein>